<organism evidence="2 3">
    <name type="scientific">Heterorhabditis bacteriophora</name>
    <name type="common">Entomopathogenic nematode worm</name>
    <dbReference type="NCBI Taxonomy" id="37862"/>
    <lineage>
        <taxon>Eukaryota</taxon>
        <taxon>Metazoa</taxon>
        <taxon>Ecdysozoa</taxon>
        <taxon>Nematoda</taxon>
        <taxon>Chromadorea</taxon>
        <taxon>Rhabditida</taxon>
        <taxon>Rhabditina</taxon>
        <taxon>Rhabditomorpha</taxon>
        <taxon>Strongyloidea</taxon>
        <taxon>Heterorhabditidae</taxon>
        <taxon>Heterorhabditis</taxon>
    </lineage>
</organism>
<evidence type="ECO:0000256" key="1">
    <source>
        <dbReference type="SAM" id="Phobius"/>
    </source>
</evidence>
<keyword evidence="1" id="KW-0812">Transmembrane</keyword>
<name>A0A1I7W9G0_HETBA</name>
<dbReference type="AlphaFoldDB" id="A0A1I7W9G0"/>
<proteinExistence type="predicted"/>
<evidence type="ECO:0000313" key="2">
    <source>
        <dbReference type="Proteomes" id="UP000095283"/>
    </source>
</evidence>
<accession>A0A1I7W9G0</accession>
<dbReference type="Proteomes" id="UP000095283">
    <property type="component" value="Unplaced"/>
</dbReference>
<keyword evidence="1" id="KW-1133">Transmembrane helix</keyword>
<keyword evidence="2" id="KW-1185">Reference proteome</keyword>
<dbReference type="WBParaSite" id="Hba_01304">
    <property type="protein sequence ID" value="Hba_01304"/>
    <property type="gene ID" value="Hba_01304"/>
</dbReference>
<reference evidence="3" key="1">
    <citation type="submission" date="2016-11" db="UniProtKB">
        <authorList>
            <consortium name="WormBaseParasite"/>
        </authorList>
    </citation>
    <scope>IDENTIFICATION</scope>
</reference>
<evidence type="ECO:0000313" key="3">
    <source>
        <dbReference type="WBParaSite" id="Hba_01304"/>
    </source>
</evidence>
<sequence length="87" mass="10101">MGKSGEPKPRSAATRLKVNFRAYYSTPYKTLVLNAMYIQKEIKQHTQIFTMAQSKRFVTFIGYLLILGTQHIGVLEEKSFLENHYLD</sequence>
<feature type="transmembrane region" description="Helical" evidence="1">
    <location>
        <begin position="57"/>
        <end position="75"/>
    </location>
</feature>
<protein>
    <submittedName>
        <fullName evidence="3">Transposase</fullName>
    </submittedName>
</protein>
<keyword evidence="1" id="KW-0472">Membrane</keyword>